<dbReference type="EMBL" id="LR797317">
    <property type="protein sequence ID" value="CAB4202538.1"/>
    <property type="molecule type" value="Genomic_DNA"/>
</dbReference>
<organism evidence="2">
    <name type="scientific">uncultured Caudovirales phage</name>
    <dbReference type="NCBI Taxonomy" id="2100421"/>
    <lineage>
        <taxon>Viruses</taxon>
        <taxon>Duplodnaviria</taxon>
        <taxon>Heunggongvirae</taxon>
        <taxon>Uroviricota</taxon>
        <taxon>Caudoviricetes</taxon>
        <taxon>Peduoviridae</taxon>
        <taxon>Maltschvirus</taxon>
        <taxon>Maltschvirus maltsch</taxon>
    </lineage>
</organism>
<evidence type="ECO:0000313" key="5">
    <source>
        <dbReference type="EMBL" id="CAB5229243.1"/>
    </source>
</evidence>
<dbReference type="InterPro" id="IPR023366">
    <property type="entry name" value="ATP_synth_asu-like_sf"/>
</dbReference>
<dbReference type="EMBL" id="LR796952">
    <property type="protein sequence ID" value="CAB4177739.1"/>
    <property type="molecule type" value="Genomic_DNA"/>
</dbReference>
<gene>
    <name evidence="3" type="ORF">UFOVP1014_44</name>
    <name evidence="4" type="ORF">UFOVP1368_18</name>
    <name evidence="5" type="ORF">UFOVP1552_25</name>
    <name evidence="2" type="ORF">UFOVP933_25</name>
</gene>
<evidence type="ECO:0000256" key="1">
    <source>
        <dbReference type="SAM" id="MobiDB-lite"/>
    </source>
</evidence>
<evidence type="ECO:0000313" key="3">
    <source>
        <dbReference type="EMBL" id="CAB4177739.1"/>
    </source>
</evidence>
<reference evidence="2" key="1">
    <citation type="submission" date="2020-05" db="EMBL/GenBank/DDBJ databases">
        <authorList>
            <person name="Chiriac C."/>
            <person name="Salcher M."/>
            <person name="Ghai R."/>
            <person name="Kavagutti S V."/>
        </authorList>
    </citation>
    <scope>NUCLEOTIDE SEQUENCE</scope>
</reference>
<name>A0A6J5PPC1_9CAUD</name>
<evidence type="ECO:0000313" key="2">
    <source>
        <dbReference type="EMBL" id="CAB4171826.1"/>
    </source>
</evidence>
<evidence type="ECO:0000313" key="4">
    <source>
        <dbReference type="EMBL" id="CAB4202538.1"/>
    </source>
</evidence>
<dbReference type="EMBL" id="LR798398">
    <property type="protein sequence ID" value="CAB5229243.1"/>
    <property type="molecule type" value="Genomic_DNA"/>
</dbReference>
<dbReference type="EMBL" id="LR796869">
    <property type="protein sequence ID" value="CAB4171826.1"/>
    <property type="molecule type" value="Genomic_DNA"/>
</dbReference>
<dbReference type="Gene3D" id="2.40.30.20">
    <property type="match status" value="1"/>
</dbReference>
<accession>A0A6J5PPC1</accession>
<proteinExistence type="predicted"/>
<feature type="region of interest" description="Disordered" evidence="1">
    <location>
        <begin position="522"/>
        <end position="543"/>
    </location>
</feature>
<feature type="compositionally biased region" description="Polar residues" evidence="1">
    <location>
        <begin position="522"/>
        <end position="533"/>
    </location>
</feature>
<sequence>MPLAPINVPPGVMKLATPLQTKGRYWDANLVRWRAGKLLPVGGWQRVTSTPLSSTIRGLFPWNGADGATYTAVGCEDKLYILNGSTYTDVTPPSFVPADSGAYGGYGAYNFGYTYYGLDTDATYPRPPTQAYIPTFSWTLDNWGGDLLAVASSDGRLLHWNHGETVAGPVGTSTITTIVRVSNVATVTTVDHHGYLAGQTVVISGNSVGAFNGTVTIVTAPTDTTFTFALSGANTTGNGGSVTATRAVPTNNRGVIVTSERHCVLIGAEGNARRVAWSSSEDYTEWDFANPANTAGYLDLDTQSKIVMCAPVREGTLIWTDNEAWIMRYVGLPYIYQIERIGFGCGLIAPQAFATTAGRCIWMGNESFWLYDGGTVRPLPCDVGSFVFEDLDPQTSHLWTFGTDNGVFPEAWFWYPSSGSINPDKYVVFSYAESWWSVGEMSRTAACGAAVIDYPLASDDEGDLYQHEDGWTAAGDPITTARYAETGSINAQNGNMISHVKQAITDSGYGYNSTQLTLFSSFTPEGTETTSGPYNPRSDGYTDMRVTGRDFRIKIAATEDAEWSIGEVRLDMTAGGGR</sequence>
<protein>
    <submittedName>
        <fullName evidence="2">Uncharacterized protein</fullName>
    </submittedName>
</protein>